<name>A0A1G2KT31_9BACT</name>
<comment type="caution">
    <text evidence="1">The sequence shown here is derived from an EMBL/GenBank/DDBJ whole genome shotgun (WGS) entry which is preliminary data.</text>
</comment>
<organism evidence="1 2">
    <name type="scientific">Candidatus Sungbacteria bacterium RIFCSPHIGHO2_02_FULL_53_17</name>
    <dbReference type="NCBI Taxonomy" id="1802275"/>
    <lineage>
        <taxon>Bacteria</taxon>
        <taxon>Candidatus Sungiibacteriota</taxon>
    </lineage>
</organism>
<dbReference type="AlphaFoldDB" id="A0A1G2KT31"/>
<reference evidence="1 2" key="1">
    <citation type="journal article" date="2016" name="Nat. Commun.">
        <title>Thousands of microbial genomes shed light on interconnected biogeochemical processes in an aquifer system.</title>
        <authorList>
            <person name="Anantharaman K."/>
            <person name="Brown C.T."/>
            <person name="Hug L.A."/>
            <person name="Sharon I."/>
            <person name="Castelle C.J."/>
            <person name="Probst A.J."/>
            <person name="Thomas B.C."/>
            <person name="Singh A."/>
            <person name="Wilkins M.J."/>
            <person name="Karaoz U."/>
            <person name="Brodie E.L."/>
            <person name="Williams K.H."/>
            <person name="Hubbard S.S."/>
            <person name="Banfield J.F."/>
        </authorList>
    </citation>
    <scope>NUCLEOTIDE SEQUENCE [LARGE SCALE GENOMIC DNA]</scope>
</reference>
<dbReference type="Gene3D" id="6.10.250.2700">
    <property type="match status" value="1"/>
</dbReference>
<proteinExistence type="predicted"/>
<sequence length="95" mass="10608">MATDKMNLMAKKISTIGELAAMIQRTMASTEDLKALKVELKGDIAGVRSELKGDIAQMREEMATKTEMRDGFYAVNRRIDLLRKISPTCLTSARK</sequence>
<dbReference type="EMBL" id="MHQN01000033">
    <property type="protein sequence ID" value="OHA02590.1"/>
    <property type="molecule type" value="Genomic_DNA"/>
</dbReference>
<gene>
    <name evidence="1" type="ORF">A3C92_03020</name>
</gene>
<evidence type="ECO:0000313" key="2">
    <source>
        <dbReference type="Proteomes" id="UP000177177"/>
    </source>
</evidence>
<protein>
    <submittedName>
        <fullName evidence="1">Uncharacterized protein</fullName>
    </submittedName>
</protein>
<dbReference type="Proteomes" id="UP000177177">
    <property type="component" value="Unassembled WGS sequence"/>
</dbReference>
<accession>A0A1G2KT31</accession>
<evidence type="ECO:0000313" key="1">
    <source>
        <dbReference type="EMBL" id="OHA02590.1"/>
    </source>
</evidence>